<dbReference type="AlphaFoldDB" id="A0A250L2V5"/>
<proteinExistence type="predicted"/>
<sequence length="429" mass="47224">MTAVGGASPLTQAQLGVLLGQQLAGDDSVFHAAECTELEGPFDPVLFERAVHATLCEATSLHVRIVKHDGGYEQQRIAPRLPALAVETVERYSDSDFATELSAQLIRPFDPETGYLYDHRLYRRAPDRHVWLHRAHHLLLDGYGFQLIARRVAAHYGALVSGETAPPAVFGDLGPVVEADGAYQDSPDRETDRRFWLDTLAGLSPKSLCPNTVTGIGRGRRIGGELPAPTVARLKTRAPELNLSWPELLIAGFAAFLAVHGHGRDVVLGMTNMMRHSGTVARTPCSAMNVMPLPVLNAEKQSLAAIAEAVRRDLPRLRQHQRYRFEHLEFDLERAGYPHGLLGTEINIMPFEPPNRFGPCRAHTRTLAAGPVEDLAAVFMARGNAIVLDLDGRPENYDDVTLRIHWQRIAAFLARALDRPRAPVVDLAA</sequence>
<dbReference type="GO" id="GO:0003824">
    <property type="term" value="F:catalytic activity"/>
    <property type="evidence" value="ECO:0007669"/>
    <property type="project" value="InterPro"/>
</dbReference>
<dbReference type="InterPro" id="IPR023213">
    <property type="entry name" value="CAT-like_dom_sf"/>
</dbReference>
<dbReference type="GO" id="GO:0044550">
    <property type="term" value="P:secondary metabolite biosynthetic process"/>
    <property type="evidence" value="ECO:0007669"/>
    <property type="project" value="TreeGrafter"/>
</dbReference>
<evidence type="ECO:0000313" key="2">
    <source>
        <dbReference type="EMBL" id="BBA36939.1"/>
    </source>
</evidence>
<dbReference type="EMBL" id="AP017928">
    <property type="protein sequence ID" value="BBA36939.1"/>
    <property type="molecule type" value="Genomic_DNA"/>
</dbReference>
<name>A0A250L2V5_9GAMM</name>
<keyword evidence="3" id="KW-1185">Reference proteome</keyword>
<organism evidence="2 3">
    <name type="scientific">Methylocaldum marinum</name>
    <dbReference type="NCBI Taxonomy" id="1432792"/>
    <lineage>
        <taxon>Bacteria</taxon>
        <taxon>Pseudomonadati</taxon>
        <taxon>Pseudomonadota</taxon>
        <taxon>Gammaproteobacteria</taxon>
        <taxon>Methylococcales</taxon>
        <taxon>Methylococcaceae</taxon>
        <taxon>Methylocaldum</taxon>
    </lineage>
</organism>
<dbReference type="RefSeq" id="WP_119632035.1">
    <property type="nucleotide sequence ID" value="NZ_AP017928.1"/>
</dbReference>
<dbReference type="GO" id="GO:0043041">
    <property type="term" value="P:amino acid activation for nonribosomal peptide biosynthetic process"/>
    <property type="evidence" value="ECO:0007669"/>
    <property type="project" value="TreeGrafter"/>
</dbReference>
<dbReference type="InterPro" id="IPR001242">
    <property type="entry name" value="Condensation_dom"/>
</dbReference>
<evidence type="ECO:0000313" key="3">
    <source>
        <dbReference type="Proteomes" id="UP000266313"/>
    </source>
</evidence>
<dbReference type="GO" id="GO:0005737">
    <property type="term" value="C:cytoplasm"/>
    <property type="evidence" value="ECO:0007669"/>
    <property type="project" value="TreeGrafter"/>
</dbReference>
<dbReference type="PANTHER" id="PTHR45527:SF1">
    <property type="entry name" value="FATTY ACID SYNTHASE"/>
    <property type="match status" value="1"/>
</dbReference>
<protein>
    <submittedName>
        <fullName evidence="2">Nonribosomal peptide synthetase</fullName>
    </submittedName>
</protein>
<dbReference type="Pfam" id="PF00668">
    <property type="entry name" value="Condensation"/>
    <property type="match status" value="1"/>
</dbReference>
<gene>
    <name evidence="2" type="ORF">sS8_5016</name>
</gene>
<dbReference type="Proteomes" id="UP000266313">
    <property type="component" value="Chromosome"/>
</dbReference>
<reference evidence="2 3" key="1">
    <citation type="submission" date="2016-12" db="EMBL/GenBank/DDBJ databases">
        <title>Genome sequencing of Methylocaldum marinum.</title>
        <authorList>
            <person name="Takeuchi M."/>
            <person name="Kamagata Y."/>
            <person name="Hiraoka S."/>
            <person name="Oshima K."/>
            <person name="Hattori M."/>
            <person name="Iwasaki W."/>
        </authorList>
    </citation>
    <scope>NUCLEOTIDE SEQUENCE [LARGE SCALE GENOMIC DNA]</scope>
    <source>
        <strain evidence="2 3">S8</strain>
    </source>
</reference>
<dbReference type="Gene3D" id="3.30.559.10">
    <property type="entry name" value="Chloramphenicol acetyltransferase-like domain"/>
    <property type="match status" value="1"/>
</dbReference>
<accession>A0A250L2V5</accession>
<evidence type="ECO:0000259" key="1">
    <source>
        <dbReference type="Pfam" id="PF00668"/>
    </source>
</evidence>
<dbReference type="Gene3D" id="3.30.559.30">
    <property type="entry name" value="Nonribosomal peptide synthetase, condensation domain"/>
    <property type="match status" value="1"/>
</dbReference>
<dbReference type="GO" id="GO:0031177">
    <property type="term" value="F:phosphopantetheine binding"/>
    <property type="evidence" value="ECO:0007669"/>
    <property type="project" value="TreeGrafter"/>
</dbReference>
<feature type="domain" description="Condensation" evidence="1">
    <location>
        <begin position="8"/>
        <end position="425"/>
    </location>
</feature>
<dbReference type="PANTHER" id="PTHR45527">
    <property type="entry name" value="NONRIBOSOMAL PEPTIDE SYNTHETASE"/>
    <property type="match status" value="1"/>
</dbReference>
<dbReference type="KEGG" id="mmai:sS8_5016"/>
<dbReference type="OrthoDB" id="9757559at2"/>
<dbReference type="SUPFAM" id="SSF52777">
    <property type="entry name" value="CoA-dependent acyltransferases"/>
    <property type="match status" value="2"/>
</dbReference>